<evidence type="ECO:0000313" key="3">
    <source>
        <dbReference type="EMBL" id="GLV58890.1"/>
    </source>
</evidence>
<accession>A0ABQ6FX85</accession>
<organism evidence="3 4">
    <name type="scientific">Dictyobacter halimunensis</name>
    <dbReference type="NCBI Taxonomy" id="3026934"/>
    <lineage>
        <taxon>Bacteria</taxon>
        <taxon>Bacillati</taxon>
        <taxon>Chloroflexota</taxon>
        <taxon>Ktedonobacteria</taxon>
        <taxon>Ktedonobacterales</taxon>
        <taxon>Dictyobacteraceae</taxon>
        <taxon>Dictyobacter</taxon>
    </lineage>
</organism>
<dbReference type="Pfam" id="PF00857">
    <property type="entry name" value="Isochorismatase"/>
    <property type="match status" value="1"/>
</dbReference>
<dbReference type="Gene3D" id="3.40.50.850">
    <property type="entry name" value="Isochorismatase-like"/>
    <property type="match status" value="1"/>
</dbReference>
<feature type="domain" description="Isochorismatase-like" evidence="2">
    <location>
        <begin position="6"/>
        <end position="151"/>
    </location>
</feature>
<dbReference type="PANTHER" id="PTHR43540">
    <property type="entry name" value="PEROXYUREIDOACRYLATE/UREIDOACRYLATE AMIDOHYDROLASE-RELATED"/>
    <property type="match status" value="1"/>
</dbReference>
<keyword evidence="1" id="KW-0378">Hydrolase</keyword>
<reference evidence="3 4" key="1">
    <citation type="submission" date="2023-02" db="EMBL/GenBank/DDBJ databases">
        <title>Dictyobacter halimunensis sp. nov., a new member of the class Ktedonobacteria from forest soil in a geothermal area.</title>
        <authorList>
            <person name="Rachmania M.K."/>
            <person name="Ningsih F."/>
            <person name="Sakai Y."/>
            <person name="Yabe S."/>
            <person name="Yokota A."/>
            <person name="Sjamsuridzal W."/>
        </authorList>
    </citation>
    <scope>NUCLEOTIDE SEQUENCE [LARGE SCALE GENOMIC DNA]</scope>
    <source>
        <strain evidence="3 4">S3.2.2.5</strain>
    </source>
</reference>
<evidence type="ECO:0000313" key="4">
    <source>
        <dbReference type="Proteomes" id="UP001344906"/>
    </source>
</evidence>
<gene>
    <name evidence="3" type="ORF">KDH_57180</name>
</gene>
<dbReference type="InterPro" id="IPR000868">
    <property type="entry name" value="Isochorismatase-like_dom"/>
</dbReference>
<protein>
    <submittedName>
        <fullName evidence="3">Isochorismatase</fullName>
    </submittedName>
</protein>
<keyword evidence="4" id="KW-1185">Reference proteome</keyword>
<dbReference type="EMBL" id="BSRI01000002">
    <property type="protein sequence ID" value="GLV58890.1"/>
    <property type="molecule type" value="Genomic_DNA"/>
</dbReference>
<dbReference type="SUPFAM" id="SSF52499">
    <property type="entry name" value="Isochorismatase-like hydrolases"/>
    <property type="match status" value="1"/>
</dbReference>
<dbReference type="InterPro" id="IPR050272">
    <property type="entry name" value="Isochorismatase-like_hydrls"/>
</dbReference>
<proteinExistence type="predicted"/>
<name>A0ABQ6FX85_9CHLR</name>
<comment type="caution">
    <text evidence="3">The sequence shown here is derived from an EMBL/GenBank/DDBJ whole genome shotgun (WGS) entry which is preliminary data.</text>
</comment>
<sequence>MDQQDTALVIIDIQVGMINADSAHHMEALGNMQTLLARARAAQVPVIYVQHGGPKGHELEVGSANWQIHPAIAPQPGEAVVNKRASDAFYDTTLQQTLQEYGVKHLIVAGGQTQFCVDTTVRRATTFGYNVTLVSDAHVTFDTDLLSEKQIVAFYNYTLDGFDTDDAVIRVQPTSAVIS</sequence>
<dbReference type="RefSeq" id="WP_338255290.1">
    <property type="nucleotide sequence ID" value="NZ_BSRI01000002.1"/>
</dbReference>
<evidence type="ECO:0000256" key="1">
    <source>
        <dbReference type="ARBA" id="ARBA00022801"/>
    </source>
</evidence>
<evidence type="ECO:0000259" key="2">
    <source>
        <dbReference type="Pfam" id="PF00857"/>
    </source>
</evidence>
<dbReference type="PANTHER" id="PTHR43540:SF14">
    <property type="entry name" value="ISOCHORISMATASE"/>
    <property type="match status" value="1"/>
</dbReference>
<dbReference type="Proteomes" id="UP001344906">
    <property type="component" value="Unassembled WGS sequence"/>
</dbReference>
<dbReference type="CDD" id="cd01014">
    <property type="entry name" value="nicotinamidase_related"/>
    <property type="match status" value="1"/>
</dbReference>
<dbReference type="InterPro" id="IPR036380">
    <property type="entry name" value="Isochorismatase-like_sf"/>
</dbReference>